<keyword evidence="2" id="KW-0808">Transferase</keyword>
<dbReference type="GO" id="GO:0006109">
    <property type="term" value="P:regulation of carbohydrate metabolic process"/>
    <property type="evidence" value="ECO:0007669"/>
    <property type="project" value="InterPro"/>
</dbReference>
<feature type="domain" description="HPr kinase/phosphorylase C-terminal" evidence="1">
    <location>
        <begin position="10"/>
        <end position="88"/>
    </location>
</feature>
<dbReference type="OrthoDB" id="8326226at2"/>
<dbReference type="GO" id="GO:0005524">
    <property type="term" value="F:ATP binding"/>
    <property type="evidence" value="ECO:0007669"/>
    <property type="project" value="InterPro"/>
</dbReference>
<proteinExistence type="predicted"/>
<name>Q07TF5_RHOP5</name>
<sequence>MSADHAGLPSIHASAVLVGDRAVLIRGRSGSGKSRLAFELILAGRAGQIPPATLIGDDRVHLQAVAQGLMVRPAAAIAGLIEIRGVGLRRCAFAAEALVGLVVDLEAEDAERLPQPAALRTVIAGVELNRIPVAADYSPLLMVVAALTTRGCSEGS</sequence>
<dbReference type="STRING" id="316055.RPE_0823"/>
<reference evidence="2" key="1">
    <citation type="submission" date="2006-09" db="EMBL/GenBank/DDBJ databases">
        <title>Complete sequence of Rhodopseudomonas palustris BisA53.</title>
        <authorList>
            <consortium name="US DOE Joint Genome Institute"/>
            <person name="Copeland A."/>
            <person name="Lucas S."/>
            <person name="Lapidus A."/>
            <person name="Barry K."/>
            <person name="Detter J.C."/>
            <person name="Glavina del Rio T."/>
            <person name="Hammon N."/>
            <person name="Israni S."/>
            <person name="Dalin E."/>
            <person name="Tice H."/>
            <person name="Pitluck S."/>
            <person name="Chain P."/>
            <person name="Malfatti S."/>
            <person name="Shin M."/>
            <person name="Vergez L."/>
            <person name="Schmutz J."/>
            <person name="Larimer F."/>
            <person name="Land M."/>
            <person name="Hauser L."/>
            <person name="Pelletier D.A."/>
            <person name="Kyrpides N."/>
            <person name="Kim E."/>
            <person name="Harwood C.S."/>
            <person name="Oda Y."/>
            <person name="Richardson P."/>
        </authorList>
    </citation>
    <scope>NUCLEOTIDE SEQUENCE [LARGE SCALE GENOMIC DNA]</scope>
    <source>
        <strain evidence="2">BisA53</strain>
    </source>
</reference>
<dbReference type="HOGENOM" id="CLU_052030_2_1_5"/>
<dbReference type="Pfam" id="PF07475">
    <property type="entry name" value="Hpr_kinase_C"/>
    <property type="match status" value="1"/>
</dbReference>
<organism evidence="2">
    <name type="scientific">Rhodopseudomonas palustris (strain BisA53)</name>
    <dbReference type="NCBI Taxonomy" id="316055"/>
    <lineage>
        <taxon>Bacteria</taxon>
        <taxon>Pseudomonadati</taxon>
        <taxon>Pseudomonadota</taxon>
        <taxon>Alphaproteobacteria</taxon>
        <taxon>Hyphomicrobiales</taxon>
        <taxon>Nitrobacteraceae</taxon>
        <taxon>Rhodopseudomonas</taxon>
    </lineage>
</organism>
<dbReference type="CDD" id="cd01918">
    <property type="entry name" value="HprK_C"/>
    <property type="match status" value="1"/>
</dbReference>
<dbReference type="KEGG" id="rpe:RPE_0823"/>
<dbReference type="EC" id="2.7.1.-" evidence="2"/>
<dbReference type="SUPFAM" id="SSF53795">
    <property type="entry name" value="PEP carboxykinase-like"/>
    <property type="match status" value="1"/>
</dbReference>
<dbReference type="GO" id="GO:0000155">
    <property type="term" value="F:phosphorelay sensor kinase activity"/>
    <property type="evidence" value="ECO:0007669"/>
    <property type="project" value="InterPro"/>
</dbReference>
<dbReference type="InterPro" id="IPR011104">
    <property type="entry name" value="Hpr_kin/Pase_C"/>
</dbReference>
<accession>Q07TF5</accession>
<keyword evidence="2" id="KW-0418">Kinase</keyword>
<dbReference type="InterPro" id="IPR027417">
    <property type="entry name" value="P-loop_NTPase"/>
</dbReference>
<dbReference type="EMBL" id="CP000463">
    <property type="protein sequence ID" value="ABJ04779.1"/>
    <property type="molecule type" value="Genomic_DNA"/>
</dbReference>
<dbReference type="Gene3D" id="3.40.50.300">
    <property type="entry name" value="P-loop containing nucleotide triphosphate hydrolases"/>
    <property type="match status" value="1"/>
</dbReference>
<evidence type="ECO:0000259" key="1">
    <source>
        <dbReference type="Pfam" id="PF07475"/>
    </source>
</evidence>
<dbReference type="eggNOG" id="COG1493">
    <property type="taxonomic scope" value="Bacteria"/>
</dbReference>
<evidence type="ECO:0000313" key="2">
    <source>
        <dbReference type="EMBL" id="ABJ04779.1"/>
    </source>
</evidence>
<gene>
    <name evidence="2" type="ordered locus">RPE_0823</name>
</gene>
<dbReference type="AlphaFoldDB" id="Q07TF5"/>
<protein>
    <submittedName>
        <fullName evidence="2">Hpr(Ser) kinase/phosphatase</fullName>
        <ecNumber evidence="2">2.7.1.-</ecNumber>
    </submittedName>
</protein>